<evidence type="ECO:0000313" key="2">
    <source>
        <dbReference type="Proteomes" id="UP000281985"/>
    </source>
</evidence>
<gene>
    <name evidence="1" type="ORF">EAX61_09565</name>
</gene>
<name>A0A3M0G0Q0_9FLAO</name>
<reference evidence="1 2" key="1">
    <citation type="submission" date="2018-10" db="EMBL/GenBank/DDBJ databases">
        <title>Dokdonia luteus sp. nov., isolated from sea water.</title>
        <authorList>
            <person name="Zhou L.Y."/>
            <person name="Du Z.J."/>
        </authorList>
    </citation>
    <scope>NUCLEOTIDE SEQUENCE [LARGE SCALE GENOMIC DNA]</scope>
    <source>
        <strain evidence="1 2">SH27</strain>
    </source>
</reference>
<dbReference type="GO" id="GO:0032784">
    <property type="term" value="P:regulation of DNA-templated transcription elongation"/>
    <property type="evidence" value="ECO:0007669"/>
    <property type="project" value="InterPro"/>
</dbReference>
<proteinExistence type="predicted"/>
<sequence length="152" mass="16956">MNHLEIKSALLEKCHLHIANRRTKVENVISDIMESLEDETKSSAGDKHETGRAMLQIDREQAGEQLKEIGKIEEALSKVDIKVKSDYVRLGSVVHTTTNRFFIAVSAGEIKVDGRPFYAVALSSPMGQLLLGKKKGDVVRFRESDITITSVY</sequence>
<keyword evidence="2" id="KW-1185">Reference proteome</keyword>
<protein>
    <submittedName>
        <fullName evidence="1">3-oxoacyl-ACP synthase</fullName>
    </submittedName>
</protein>
<dbReference type="GO" id="GO:0003677">
    <property type="term" value="F:DNA binding"/>
    <property type="evidence" value="ECO:0007669"/>
    <property type="project" value="InterPro"/>
</dbReference>
<comment type="caution">
    <text evidence="1">The sequence shown here is derived from an EMBL/GenBank/DDBJ whole genome shotgun (WGS) entry which is preliminary data.</text>
</comment>
<accession>A0A3M0G0Q0</accession>
<dbReference type="AlphaFoldDB" id="A0A3M0G0Q0"/>
<dbReference type="RefSeq" id="WP_121917464.1">
    <property type="nucleotide sequence ID" value="NZ_REFV01000008.1"/>
</dbReference>
<dbReference type="Gene3D" id="3.10.50.30">
    <property type="entry name" value="Transcription elongation factor, GreA/GreB, C-terminal domain"/>
    <property type="match status" value="1"/>
</dbReference>
<dbReference type="Proteomes" id="UP000281985">
    <property type="component" value="Unassembled WGS sequence"/>
</dbReference>
<dbReference type="EMBL" id="REFV01000008">
    <property type="protein sequence ID" value="RMB58540.1"/>
    <property type="molecule type" value="Genomic_DNA"/>
</dbReference>
<dbReference type="InterPro" id="IPR036953">
    <property type="entry name" value="GreA/GreB_C_sf"/>
</dbReference>
<organism evidence="1 2">
    <name type="scientific">Dokdonia sinensis</name>
    <dbReference type="NCBI Taxonomy" id="2479847"/>
    <lineage>
        <taxon>Bacteria</taxon>
        <taxon>Pseudomonadati</taxon>
        <taxon>Bacteroidota</taxon>
        <taxon>Flavobacteriia</taxon>
        <taxon>Flavobacteriales</taxon>
        <taxon>Flavobacteriaceae</taxon>
        <taxon>Dokdonia</taxon>
    </lineage>
</organism>
<evidence type="ECO:0000313" key="1">
    <source>
        <dbReference type="EMBL" id="RMB58540.1"/>
    </source>
</evidence>
<dbReference type="OrthoDB" id="667380at2"/>